<keyword evidence="2" id="KW-1185">Reference proteome</keyword>
<dbReference type="InterPro" id="IPR051341">
    <property type="entry name" value="Zyg-11_UBL_adapter"/>
</dbReference>
<organism evidence="1 2">
    <name type="scientific">Molorchus minor</name>
    <dbReference type="NCBI Taxonomy" id="1323400"/>
    <lineage>
        <taxon>Eukaryota</taxon>
        <taxon>Metazoa</taxon>
        <taxon>Ecdysozoa</taxon>
        <taxon>Arthropoda</taxon>
        <taxon>Hexapoda</taxon>
        <taxon>Insecta</taxon>
        <taxon>Pterygota</taxon>
        <taxon>Neoptera</taxon>
        <taxon>Endopterygota</taxon>
        <taxon>Coleoptera</taxon>
        <taxon>Polyphaga</taxon>
        <taxon>Cucujiformia</taxon>
        <taxon>Chrysomeloidea</taxon>
        <taxon>Cerambycidae</taxon>
        <taxon>Lamiinae</taxon>
        <taxon>Monochamini</taxon>
        <taxon>Molorchus</taxon>
    </lineage>
</organism>
<accession>A0ABQ9JFY5</accession>
<dbReference type="SUPFAM" id="SSF52047">
    <property type="entry name" value="RNI-like"/>
    <property type="match status" value="1"/>
</dbReference>
<dbReference type="InterPro" id="IPR032675">
    <property type="entry name" value="LRR_dom_sf"/>
</dbReference>
<gene>
    <name evidence="1" type="ORF">NQ317_005797</name>
</gene>
<dbReference type="EMBL" id="JAPWTJ010000651">
    <property type="protein sequence ID" value="KAJ8976607.1"/>
    <property type="molecule type" value="Genomic_DNA"/>
</dbReference>
<proteinExistence type="predicted"/>
<evidence type="ECO:0000313" key="2">
    <source>
        <dbReference type="Proteomes" id="UP001162164"/>
    </source>
</evidence>
<dbReference type="Proteomes" id="UP001162164">
    <property type="component" value="Unassembled WGS sequence"/>
</dbReference>
<name>A0ABQ9JFY5_9CUCU</name>
<dbReference type="Gene3D" id="3.80.10.10">
    <property type="entry name" value="Ribonuclease Inhibitor"/>
    <property type="match status" value="1"/>
</dbReference>
<sequence length="258" mass="29949">MFENLNTLEDLCLDTICDNILTYIETQIKTRDGDWKKLASLDDYDDEIEKRYVLRDPDIFLINEISEKLLKKLVEKGLLCDATLSIFTGRNTKLKHVKLKNCKVSKKGLNILKQHKIVDLECISLKNNVNISQILDCLNEWSVRNMISANFSKCSFIDMYRHSYMVEITNLKNLRSLNLSYTELNQTIFKIICDDLKHLEKLDVSGTLIVDLRPLTMLSSTLISLSLCDLPRAEYLLPTLEQLKLLRYLDISFFNEKA</sequence>
<protein>
    <submittedName>
        <fullName evidence="1">Uncharacterized protein</fullName>
    </submittedName>
</protein>
<evidence type="ECO:0000313" key="1">
    <source>
        <dbReference type="EMBL" id="KAJ8976607.1"/>
    </source>
</evidence>
<comment type="caution">
    <text evidence="1">The sequence shown here is derived from an EMBL/GenBank/DDBJ whole genome shotgun (WGS) entry which is preliminary data.</text>
</comment>
<dbReference type="PANTHER" id="PTHR12904">
    <property type="match status" value="1"/>
</dbReference>
<dbReference type="PANTHER" id="PTHR12904:SF22">
    <property type="entry name" value="ZYG-11 FAMILY MEMBER B, CELL CYCLE REGULATOR"/>
    <property type="match status" value="1"/>
</dbReference>
<reference evidence="1" key="1">
    <citation type="journal article" date="2023" name="Insect Mol. Biol.">
        <title>Genome sequencing provides insights into the evolution of gene families encoding plant cell wall-degrading enzymes in longhorned beetles.</title>
        <authorList>
            <person name="Shin N.R."/>
            <person name="Okamura Y."/>
            <person name="Kirsch R."/>
            <person name="Pauchet Y."/>
        </authorList>
    </citation>
    <scope>NUCLEOTIDE SEQUENCE</scope>
    <source>
        <strain evidence="1">MMC_N1</strain>
    </source>
</reference>